<organism evidence="2 3">
    <name type="scientific">Beggiatoa alba B18LD</name>
    <dbReference type="NCBI Taxonomy" id="395493"/>
    <lineage>
        <taxon>Bacteria</taxon>
        <taxon>Pseudomonadati</taxon>
        <taxon>Pseudomonadota</taxon>
        <taxon>Gammaproteobacteria</taxon>
        <taxon>Thiotrichales</taxon>
        <taxon>Thiotrichaceae</taxon>
        <taxon>Beggiatoa</taxon>
    </lineage>
</organism>
<evidence type="ECO:0000256" key="1">
    <source>
        <dbReference type="SAM" id="Phobius"/>
    </source>
</evidence>
<sequence length="165" mass="19703">MVNRKPLHFRYNHKDLNNVNLKFRHVFIFFIVIFAFCSNLPYPHPFLLFLFICFIIIYPLYLSHRRAIPYKIYIEQRYFVCGNTLLYYKDITKILITNSDISIYSTCNPKIFKIEKDLFPTNARKPEKIINNKNKKFNSVVDKIINNILKVSSVPIEDHRTVPPT</sequence>
<keyword evidence="1" id="KW-1133">Transmembrane helix</keyword>
<reference evidence="2 3" key="1">
    <citation type="submission" date="2011-11" db="EMBL/GenBank/DDBJ databases">
        <title>Improved High-Quality Draft sequence of Beggiatoa alba B18lD.</title>
        <authorList>
            <consortium name="US DOE Joint Genome Institute"/>
            <person name="Lucas S."/>
            <person name="Han J."/>
            <person name="Lapidus A."/>
            <person name="Cheng J.-F."/>
            <person name="Goodwin L."/>
            <person name="Pitluck S."/>
            <person name="Peters L."/>
            <person name="Mikhailova N."/>
            <person name="Held B."/>
            <person name="Detter J.C."/>
            <person name="Han C."/>
            <person name="Tapia R."/>
            <person name="Land M."/>
            <person name="Hauser L."/>
            <person name="Kyrpides N."/>
            <person name="Ivanova N."/>
            <person name="Pagani I."/>
            <person name="Samuel K."/>
            <person name="Teske A."/>
            <person name="Mueller J."/>
            <person name="Woyke T."/>
        </authorList>
    </citation>
    <scope>NUCLEOTIDE SEQUENCE [LARGE SCALE GENOMIC DNA]</scope>
    <source>
        <strain evidence="2 3">B18LD</strain>
    </source>
</reference>
<name>I3CC91_9GAMM</name>
<evidence type="ECO:0000313" key="3">
    <source>
        <dbReference type="Proteomes" id="UP000005744"/>
    </source>
</evidence>
<feature type="transmembrane region" description="Helical" evidence="1">
    <location>
        <begin position="46"/>
        <end position="62"/>
    </location>
</feature>
<dbReference type="STRING" id="395493.BegalDRAFT_0314"/>
<keyword evidence="3" id="KW-1185">Reference proteome</keyword>
<accession>I3CC91</accession>
<evidence type="ECO:0000313" key="2">
    <source>
        <dbReference type="EMBL" id="EIJ41234.1"/>
    </source>
</evidence>
<protein>
    <submittedName>
        <fullName evidence="2">Uncharacterized protein</fullName>
    </submittedName>
</protein>
<keyword evidence="1" id="KW-0472">Membrane</keyword>
<gene>
    <name evidence="2" type="ORF">BegalDRAFT_0314</name>
</gene>
<proteinExistence type="predicted"/>
<dbReference type="HOGENOM" id="CLU_1607637_0_0_6"/>
<dbReference type="EMBL" id="JH600070">
    <property type="protein sequence ID" value="EIJ41234.1"/>
    <property type="molecule type" value="Genomic_DNA"/>
</dbReference>
<dbReference type="AlphaFoldDB" id="I3CC91"/>
<keyword evidence="1" id="KW-0812">Transmembrane</keyword>
<feature type="transmembrane region" description="Helical" evidence="1">
    <location>
        <begin position="21"/>
        <end position="40"/>
    </location>
</feature>
<dbReference type="Proteomes" id="UP000005744">
    <property type="component" value="Unassembled WGS sequence"/>
</dbReference>